<dbReference type="STRING" id="1392877.SAMN05216221_2481"/>
<organism evidence="6 7">
    <name type="scientific">Pseudomonas oryzae</name>
    <dbReference type="NCBI Taxonomy" id="1392877"/>
    <lineage>
        <taxon>Bacteria</taxon>
        <taxon>Pseudomonadati</taxon>
        <taxon>Pseudomonadota</taxon>
        <taxon>Gammaproteobacteria</taxon>
        <taxon>Pseudomonadales</taxon>
        <taxon>Pseudomonadaceae</taxon>
        <taxon>Pseudomonas</taxon>
    </lineage>
</organism>
<dbReference type="GO" id="GO:0016811">
    <property type="term" value="F:hydrolase activity, acting on carbon-nitrogen (but not peptide) bonds, in linear amides"/>
    <property type="evidence" value="ECO:0007669"/>
    <property type="project" value="TreeGrafter"/>
</dbReference>
<dbReference type="PANTHER" id="PTHR15162">
    <property type="entry name" value="ASPARTOACYLASE"/>
    <property type="match status" value="1"/>
</dbReference>
<dbReference type="PANTHER" id="PTHR15162:SF7">
    <property type="entry name" value="SUCCINYLGLUTAMATE DESUCCINYLASE"/>
    <property type="match status" value="1"/>
</dbReference>
<reference evidence="7" key="1">
    <citation type="submission" date="2016-10" db="EMBL/GenBank/DDBJ databases">
        <authorList>
            <person name="Varghese N."/>
            <person name="Submissions S."/>
        </authorList>
    </citation>
    <scope>NUCLEOTIDE SEQUENCE [LARGE SCALE GENOMIC DNA]</scope>
    <source>
        <strain evidence="7">KCTC 32247</strain>
    </source>
</reference>
<dbReference type="EMBL" id="LT629751">
    <property type="protein sequence ID" value="SDS72895.1"/>
    <property type="molecule type" value="Genomic_DNA"/>
</dbReference>
<dbReference type="AlphaFoldDB" id="A0A1H1UK92"/>
<dbReference type="Gene3D" id="3.40.630.10">
    <property type="entry name" value="Zn peptidases"/>
    <property type="match status" value="1"/>
</dbReference>
<dbReference type="SUPFAM" id="SSF53187">
    <property type="entry name" value="Zn-dependent exopeptidases"/>
    <property type="match status" value="1"/>
</dbReference>
<evidence type="ECO:0000313" key="6">
    <source>
        <dbReference type="EMBL" id="SDS72895.1"/>
    </source>
</evidence>
<dbReference type="OrthoDB" id="5290473at2"/>
<dbReference type="GO" id="GO:0046872">
    <property type="term" value="F:metal ion binding"/>
    <property type="evidence" value="ECO:0007669"/>
    <property type="project" value="UniProtKB-KW"/>
</dbReference>
<sequence>MLALGKLLELTLTGREPSEKIQLCASGARLQWRTDGVLEVDPPAGCDLGIDLLLSAGLHGDEVAPVELLEHLLHDIASCRLQPAVRLLLVLGNPAALRAGVRCVGYDLNRLFGGQQPAVSGPEALRSVELELQAELFFARPQRRRLHFDLHTTRRSSRVERFALWPAGGAAPTREQIAWLQRSGLQALLLRSLNSGTYCAFTASRFAVEALTLDTCPPPNSDTPDLGRLEDWLRALIEGREALLEASSEPLQLFRIEREIGRPIAELNPQAGSAADNFLVLEPGSLPAEAGDPRQGQLTPGARLLFASSRTRSGQCAAFLLVPIGPDEACV</sequence>
<dbReference type="InterPro" id="IPR050178">
    <property type="entry name" value="AspA/AstE_fam"/>
</dbReference>
<comment type="cofactor">
    <cofactor evidence="1">
        <name>Zn(2+)</name>
        <dbReference type="ChEBI" id="CHEBI:29105"/>
    </cofactor>
</comment>
<proteinExistence type="predicted"/>
<dbReference type="InterPro" id="IPR055438">
    <property type="entry name" value="AstE_AspA_cat"/>
</dbReference>
<gene>
    <name evidence="6" type="ORF">SAMN05216221_2481</name>
</gene>
<evidence type="ECO:0000256" key="3">
    <source>
        <dbReference type="ARBA" id="ARBA00022801"/>
    </source>
</evidence>
<name>A0A1H1UK92_9PSED</name>
<keyword evidence="3" id="KW-0378">Hydrolase</keyword>
<evidence type="ECO:0000313" key="7">
    <source>
        <dbReference type="Proteomes" id="UP000243359"/>
    </source>
</evidence>
<evidence type="ECO:0000256" key="2">
    <source>
        <dbReference type="ARBA" id="ARBA00022723"/>
    </source>
</evidence>
<dbReference type="Proteomes" id="UP000243359">
    <property type="component" value="Chromosome I"/>
</dbReference>
<keyword evidence="4" id="KW-0862">Zinc</keyword>
<evidence type="ECO:0000256" key="4">
    <source>
        <dbReference type="ARBA" id="ARBA00022833"/>
    </source>
</evidence>
<keyword evidence="7" id="KW-1185">Reference proteome</keyword>
<evidence type="ECO:0000256" key="1">
    <source>
        <dbReference type="ARBA" id="ARBA00001947"/>
    </source>
</evidence>
<feature type="domain" description="Succinylglutamate desuccinylase/Aspartoacylase catalytic" evidence="5">
    <location>
        <begin position="49"/>
        <end position="213"/>
    </location>
</feature>
<protein>
    <submittedName>
        <fullName evidence="6">Succinylglutamate desuccinylase</fullName>
    </submittedName>
</protein>
<dbReference type="NCBIfam" id="NF003706">
    <property type="entry name" value="PRK05324.1"/>
    <property type="match status" value="1"/>
</dbReference>
<dbReference type="Pfam" id="PF24827">
    <property type="entry name" value="AstE_AspA_cat"/>
    <property type="match status" value="1"/>
</dbReference>
<keyword evidence="2" id="KW-0479">Metal-binding</keyword>
<dbReference type="GO" id="GO:0016788">
    <property type="term" value="F:hydrolase activity, acting on ester bonds"/>
    <property type="evidence" value="ECO:0007669"/>
    <property type="project" value="InterPro"/>
</dbReference>
<accession>A0A1H1UK92</accession>
<evidence type="ECO:0000259" key="5">
    <source>
        <dbReference type="Pfam" id="PF24827"/>
    </source>
</evidence>
<dbReference type="RefSeq" id="WP_090349228.1">
    <property type="nucleotide sequence ID" value="NZ_LT629751.1"/>
</dbReference>